<evidence type="ECO:0000256" key="4">
    <source>
        <dbReference type="ARBA" id="ARBA00022679"/>
    </source>
</evidence>
<dbReference type="GO" id="GO:0005737">
    <property type="term" value="C:cytoplasm"/>
    <property type="evidence" value="ECO:0007669"/>
    <property type="project" value="TreeGrafter"/>
</dbReference>
<feature type="domain" description="RING-type" evidence="12">
    <location>
        <begin position="851"/>
        <end position="1042"/>
    </location>
</feature>
<evidence type="ECO:0000256" key="5">
    <source>
        <dbReference type="ARBA" id="ARBA00022723"/>
    </source>
</evidence>
<keyword evidence="4" id="KW-0808">Transferase</keyword>
<proteinExistence type="predicted"/>
<evidence type="ECO:0000256" key="6">
    <source>
        <dbReference type="ARBA" id="ARBA00022737"/>
    </source>
</evidence>
<dbReference type="PROSITE" id="PS51873">
    <property type="entry name" value="TRIAD"/>
    <property type="match status" value="1"/>
</dbReference>
<keyword evidence="7 10" id="KW-0863">Zinc-finger</keyword>
<dbReference type="GO" id="GO:0008270">
    <property type="term" value="F:zinc ion binding"/>
    <property type="evidence" value="ECO:0007669"/>
    <property type="project" value="UniProtKB-KW"/>
</dbReference>
<name>N1PL44_DOTSN</name>
<dbReference type="Gene3D" id="1.20.120.1750">
    <property type="match status" value="1"/>
</dbReference>
<dbReference type="GO" id="GO:0061630">
    <property type="term" value="F:ubiquitin protein ligase activity"/>
    <property type="evidence" value="ECO:0007669"/>
    <property type="project" value="UniProtKB-EC"/>
</dbReference>
<evidence type="ECO:0000256" key="8">
    <source>
        <dbReference type="ARBA" id="ARBA00022786"/>
    </source>
</evidence>
<dbReference type="SUPFAM" id="SSF57850">
    <property type="entry name" value="RING/U-box"/>
    <property type="match status" value="1"/>
</dbReference>
<dbReference type="STRING" id="675120.N1PL44"/>
<reference evidence="13 14" key="2">
    <citation type="journal article" date="2012" name="PLoS Pathog.">
        <title>Diverse lifestyles and strategies of plant pathogenesis encoded in the genomes of eighteen Dothideomycetes fungi.</title>
        <authorList>
            <person name="Ohm R.A."/>
            <person name="Feau N."/>
            <person name="Henrissat B."/>
            <person name="Schoch C.L."/>
            <person name="Horwitz B.A."/>
            <person name="Barry K.W."/>
            <person name="Condon B.J."/>
            <person name="Copeland A.C."/>
            <person name="Dhillon B."/>
            <person name="Glaser F."/>
            <person name="Hesse C.N."/>
            <person name="Kosti I."/>
            <person name="LaButti K."/>
            <person name="Lindquist E.A."/>
            <person name="Lucas S."/>
            <person name="Salamov A.A."/>
            <person name="Bradshaw R.E."/>
            <person name="Ciuffetti L."/>
            <person name="Hamelin R.C."/>
            <person name="Kema G.H.J."/>
            <person name="Lawrence C."/>
            <person name="Scott J.A."/>
            <person name="Spatafora J.W."/>
            <person name="Turgeon B.G."/>
            <person name="de Wit P.J.G.M."/>
            <person name="Zhong S."/>
            <person name="Goodwin S.B."/>
            <person name="Grigoriev I.V."/>
        </authorList>
    </citation>
    <scope>NUCLEOTIDE SEQUENCE [LARGE SCALE GENOMIC DNA]</scope>
    <source>
        <strain evidence="14">NZE10 / CBS 128990</strain>
    </source>
</reference>
<accession>N1PL44</accession>
<dbReference type="EMBL" id="KB446539">
    <property type="protein sequence ID" value="EME44212.1"/>
    <property type="molecule type" value="Genomic_DNA"/>
</dbReference>
<dbReference type="PANTHER" id="PTHR47763:SF1">
    <property type="entry name" value="DUF659 DOMAIN-CONTAINING PROTEIN"/>
    <property type="match status" value="1"/>
</dbReference>
<keyword evidence="8" id="KW-0833">Ubl conjugation pathway</keyword>
<dbReference type="AlphaFoldDB" id="N1PL44"/>
<dbReference type="InterPro" id="IPR052969">
    <property type="entry name" value="Thr-specific_kinase-like"/>
</dbReference>
<keyword evidence="14" id="KW-1185">Reference proteome</keyword>
<dbReference type="Pfam" id="PF22605">
    <property type="entry name" value="IBR_2"/>
    <property type="match status" value="1"/>
</dbReference>
<dbReference type="InterPro" id="IPR054694">
    <property type="entry name" value="Parkin-like_IBR"/>
</dbReference>
<dbReference type="eggNOG" id="ENOG502RY35">
    <property type="taxonomic scope" value="Eukaryota"/>
</dbReference>
<comment type="pathway">
    <text evidence="2">Protein modification; protein ubiquitination.</text>
</comment>
<evidence type="ECO:0000259" key="11">
    <source>
        <dbReference type="PROSITE" id="PS50089"/>
    </source>
</evidence>
<dbReference type="OMA" id="LAYRDYC"/>
<reference evidence="14" key="1">
    <citation type="journal article" date="2012" name="PLoS Genet.">
        <title>The genomes of the fungal plant pathogens Cladosporium fulvum and Dothistroma septosporum reveal adaptation to different hosts and lifestyles but also signatures of common ancestry.</title>
        <authorList>
            <person name="de Wit P.J.G.M."/>
            <person name="van der Burgt A."/>
            <person name="Oekmen B."/>
            <person name="Stergiopoulos I."/>
            <person name="Abd-Elsalam K.A."/>
            <person name="Aerts A.L."/>
            <person name="Bahkali A.H."/>
            <person name="Beenen H.G."/>
            <person name="Chettri P."/>
            <person name="Cox M.P."/>
            <person name="Datema E."/>
            <person name="de Vries R.P."/>
            <person name="Dhillon B."/>
            <person name="Ganley A.R."/>
            <person name="Griffiths S.A."/>
            <person name="Guo Y."/>
            <person name="Hamelin R.C."/>
            <person name="Henrissat B."/>
            <person name="Kabir M.S."/>
            <person name="Jashni M.K."/>
            <person name="Kema G."/>
            <person name="Klaubauf S."/>
            <person name="Lapidus A."/>
            <person name="Levasseur A."/>
            <person name="Lindquist E."/>
            <person name="Mehrabi R."/>
            <person name="Ohm R.A."/>
            <person name="Owen T.J."/>
            <person name="Salamov A."/>
            <person name="Schwelm A."/>
            <person name="Schijlen E."/>
            <person name="Sun H."/>
            <person name="van den Burg H.A."/>
            <person name="van Ham R.C.H.J."/>
            <person name="Zhang S."/>
            <person name="Goodwin S.B."/>
            <person name="Grigoriev I.V."/>
            <person name="Collemare J."/>
            <person name="Bradshaw R.E."/>
        </authorList>
    </citation>
    <scope>NUCLEOTIDE SEQUENCE [LARGE SCALE GENOMIC DNA]</scope>
    <source>
        <strain evidence="14">NZE10 / CBS 128990</strain>
    </source>
</reference>
<organism evidence="13 14">
    <name type="scientific">Dothistroma septosporum (strain NZE10 / CBS 128990)</name>
    <name type="common">Red band needle blight fungus</name>
    <name type="synonym">Mycosphaerella pini</name>
    <dbReference type="NCBI Taxonomy" id="675120"/>
    <lineage>
        <taxon>Eukaryota</taxon>
        <taxon>Fungi</taxon>
        <taxon>Dikarya</taxon>
        <taxon>Ascomycota</taxon>
        <taxon>Pezizomycotina</taxon>
        <taxon>Dothideomycetes</taxon>
        <taxon>Dothideomycetidae</taxon>
        <taxon>Mycosphaerellales</taxon>
        <taxon>Mycosphaerellaceae</taxon>
        <taxon>Dothistroma</taxon>
    </lineage>
</organism>
<gene>
    <name evidence="13" type="ORF">DOTSEDRAFT_71894</name>
</gene>
<dbReference type="EC" id="2.3.2.31" evidence="3"/>
<evidence type="ECO:0000256" key="1">
    <source>
        <dbReference type="ARBA" id="ARBA00001798"/>
    </source>
</evidence>
<dbReference type="PANTHER" id="PTHR47763">
    <property type="entry name" value="ALPHA-PROTEIN KINASE VWKA"/>
    <property type="match status" value="1"/>
</dbReference>
<dbReference type="HOGENOM" id="CLU_004581_1_0_1"/>
<keyword evidence="9" id="KW-0862">Zinc</keyword>
<dbReference type="OrthoDB" id="10009520at2759"/>
<dbReference type="Gene3D" id="3.40.50.410">
    <property type="entry name" value="von Willebrand factor, type A domain"/>
    <property type="match status" value="1"/>
</dbReference>
<dbReference type="SUPFAM" id="SSF53300">
    <property type="entry name" value="vWA-like"/>
    <property type="match status" value="1"/>
</dbReference>
<keyword evidence="6" id="KW-0677">Repeat</keyword>
<protein>
    <recommendedName>
        <fullName evidence="3">RBR-type E3 ubiquitin transferase</fullName>
        <ecNumber evidence="3">2.3.2.31</ecNumber>
    </recommendedName>
</protein>
<feature type="domain" description="RING-type" evidence="11">
    <location>
        <begin position="855"/>
        <end position="909"/>
    </location>
</feature>
<keyword evidence="5" id="KW-0479">Metal-binding</keyword>
<evidence type="ECO:0000256" key="9">
    <source>
        <dbReference type="ARBA" id="ARBA00022833"/>
    </source>
</evidence>
<evidence type="ECO:0000259" key="12">
    <source>
        <dbReference type="PROSITE" id="PS51873"/>
    </source>
</evidence>
<dbReference type="GO" id="GO:0004674">
    <property type="term" value="F:protein serine/threonine kinase activity"/>
    <property type="evidence" value="ECO:0007669"/>
    <property type="project" value="TreeGrafter"/>
</dbReference>
<evidence type="ECO:0000313" key="13">
    <source>
        <dbReference type="EMBL" id="EME44212.1"/>
    </source>
</evidence>
<evidence type="ECO:0000256" key="10">
    <source>
        <dbReference type="PROSITE-ProRule" id="PRU00175"/>
    </source>
</evidence>
<evidence type="ECO:0000256" key="7">
    <source>
        <dbReference type="ARBA" id="ARBA00022771"/>
    </source>
</evidence>
<dbReference type="InterPro" id="IPR036465">
    <property type="entry name" value="vWFA_dom_sf"/>
</dbReference>
<dbReference type="InterPro" id="IPR044066">
    <property type="entry name" value="TRIAD_supradom"/>
</dbReference>
<comment type="catalytic activity">
    <reaction evidence="1">
        <text>[E2 ubiquitin-conjugating enzyme]-S-ubiquitinyl-L-cysteine + [acceptor protein]-L-lysine = [E2 ubiquitin-conjugating enzyme]-L-cysteine + [acceptor protein]-N(6)-ubiquitinyl-L-lysine.</text>
        <dbReference type="EC" id="2.3.2.31"/>
    </reaction>
</comment>
<dbReference type="InterPro" id="IPR001841">
    <property type="entry name" value="Znf_RING"/>
</dbReference>
<sequence length="1052" mass="118218">MADMRDKEVADLLILVDATASMTSYLEALKQSLPQIISISALTNCFERIGILAYRDYAHNELLHWSGWMTCDHKSQQHNNVDLVEIAGNLHVARGDRDDHPEASKTGLAKAYEVMRNNAKTLVLLYADAPPHINKGSEGYHRNGRREQEALLDPQSYGGYGPLFADWVSAAKTLRDGEKMVQVIPILHFPYRAQESGYYDYLAAMTCGAAIHLHYSIPRTISEVTVEVLLAWMGVKKRGAGSIDLPAVLSWYKDTDLNEVNVETDLAAFFPSGNVVASQRLALTSILLEERLPKKGTPLQDFARTYKQDPTYRDTVTAHLRAIIERNVSAMSLNPVFGSLWRTFCNDRENANRQELLDLFGLKVNCISDKVERTKMKAWLEESYDYTAEVLEAIATVPEELQYPCVCLDPTLSYQTATKDEGEDEDNCPITSFKRDELLELGRSCDHRILQRLGRVLTRLTFVESADVAPSHITAAGPETVIKIPIALARKEYGRQFWRLLLHIVVPGTMLDSRAAALLGALALRMGVQPLRLAAETVMLSWRDKWNDVEVPETWNVSCLSLLLDADKGYQDRNNDGFTRPDAGLLYREDRQLFKSLVDYKMLELNLDTTLHARVAWTPQKTIMPIGPLVLCKICQYRRSVTVMGPNSVCGMCCFNRENPGCPDTEKADIHQYVAKSDTDLTNAYWYECNVQRCRAQYIVYDVGKLNVRPKCHYCRMGEIAPALECSKCLSKVIWPYEYRYGIDEAAFACVGCSQHRQTVTDIESTAKQLCAENGQDWLLTNLDNKLKEPFNGRSLFHTASNAVPLEDLCAKVQILPPQEPLHLTLSGKRVQNTAEVINSLRHWVYQRRTESGICSLCFSTSRKSTLRAACGRSGCLQQVCNSCLQGWYGLNAAGQILNTAALHCPFCRRAPASKTLAQHGMGVHAVANLCNAVKDRGEWIYAWCTDCGCARRYMERVCANGAPPHAERWQCEECRDLKAEGKVVKTRPCPGCGIETEKISGCDHIECEVPGCRVHWCFHCGEAKAEEEIYGHMNEAHGGYYGDLEEEDEHD</sequence>
<dbReference type="PROSITE" id="PS50089">
    <property type="entry name" value="ZF_RING_2"/>
    <property type="match status" value="1"/>
</dbReference>
<evidence type="ECO:0000256" key="3">
    <source>
        <dbReference type="ARBA" id="ARBA00012251"/>
    </source>
</evidence>
<dbReference type="Proteomes" id="UP000016933">
    <property type="component" value="Unassembled WGS sequence"/>
</dbReference>
<evidence type="ECO:0000313" key="14">
    <source>
        <dbReference type="Proteomes" id="UP000016933"/>
    </source>
</evidence>
<evidence type="ECO:0000256" key="2">
    <source>
        <dbReference type="ARBA" id="ARBA00004906"/>
    </source>
</evidence>